<dbReference type="EMBL" id="LGUP01000112">
    <property type="protein sequence ID" value="KOG28749.1"/>
    <property type="molecule type" value="Genomic_DNA"/>
</dbReference>
<dbReference type="PATRIC" id="fig|1938.6.peg.2965"/>
<feature type="signal peptide" evidence="1">
    <location>
        <begin position="1"/>
        <end position="23"/>
    </location>
</feature>
<proteinExistence type="predicted"/>
<organism evidence="2 3">
    <name type="scientific">Streptomyces viridochromogenes</name>
    <dbReference type="NCBI Taxonomy" id="1938"/>
    <lineage>
        <taxon>Bacteria</taxon>
        <taxon>Bacillati</taxon>
        <taxon>Actinomycetota</taxon>
        <taxon>Actinomycetes</taxon>
        <taxon>Kitasatosporales</taxon>
        <taxon>Streptomycetaceae</taxon>
        <taxon>Streptomyces</taxon>
    </lineage>
</organism>
<reference evidence="2 3" key="1">
    <citation type="submission" date="2015-06" db="EMBL/GenBank/DDBJ databases">
        <authorList>
            <person name="Hoefler B.C."/>
            <person name="Straight P.D."/>
        </authorList>
    </citation>
    <scope>NUCLEOTIDE SEQUENCE [LARGE SCALE GENOMIC DNA]</scope>
    <source>
        <strain evidence="2 3">NRRL 3427</strain>
    </source>
</reference>
<evidence type="ECO:0000313" key="2">
    <source>
        <dbReference type="EMBL" id="KOG28749.1"/>
    </source>
</evidence>
<gene>
    <name evidence="2" type="ORF">ADK34_13680</name>
</gene>
<comment type="caution">
    <text evidence="2">The sequence shown here is derived from an EMBL/GenBank/DDBJ whole genome shotgun (WGS) entry which is preliminary data.</text>
</comment>
<dbReference type="Proteomes" id="UP000037023">
    <property type="component" value="Unassembled WGS sequence"/>
</dbReference>
<sequence length="135" mass="15013">MRKLATAVVAAGLFFGGMGVAVADSARELVMRTPGVGFVGTYQWQPTTKIPSGLHVKGKLRDESNDDGHNVYLRVKVEEYAWGQLTGVQRKHVNVDKVYFDGAVLKTKQVRMHACIDRGSLRPDHCSPERLFSRK</sequence>
<name>A0A0L8KSP5_STRVR</name>
<feature type="chain" id="PRO_5005585437" description="Secreted protein" evidence="1">
    <location>
        <begin position="24"/>
        <end position="135"/>
    </location>
</feature>
<evidence type="ECO:0000256" key="1">
    <source>
        <dbReference type="SAM" id="SignalP"/>
    </source>
</evidence>
<accession>A0A0L8KSP5</accession>
<dbReference type="OrthoDB" id="4217146at2"/>
<protein>
    <recommendedName>
        <fullName evidence="4">Secreted protein</fullName>
    </recommendedName>
</protein>
<dbReference type="AlphaFoldDB" id="A0A0L8KSP5"/>
<evidence type="ECO:0008006" key="4">
    <source>
        <dbReference type="Google" id="ProtNLM"/>
    </source>
</evidence>
<evidence type="ECO:0000313" key="3">
    <source>
        <dbReference type="Proteomes" id="UP000037023"/>
    </source>
</evidence>
<keyword evidence="1" id="KW-0732">Signal</keyword>